<dbReference type="Proteomes" id="UP000294359">
    <property type="component" value="Chromosome"/>
</dbReference>
<dbReference type="OrthoDB" id="5395663at2"/>
<evidence type="ECO:0000313" key="2">
    <source>
        <dbReference type="EMBL" id="GGY91032.1"/>
    </source>
</evidence>
<dbReference type="EMBL" id="CP038026">
    <property type="protein sequence ID" value="QBQ37533.1"/>
    <property type="molecule type" value="Genomic_DNA"/>
</dbReference>
<sequence>MKRQRGIAAVEFALLLPVLLLLLFGMLDAARALQANIILVNLSREGANLVSRGNTQLESGSQEIIYALMASSPPLNVNKHGMVYITRVMGVVSNGQSRSVVLDQYRWDDRPRNLGASASGYNPGSRVYGCGAWNGPACAGVDPNRRPVVNVMSGQLADGEVVHVVETFYQYEMLLAGFTVGSLSLPTLGPNLYSMTIF</sequence>
<dbReference type="EMBL" id="BMWW01000004">
    <property type="protein sequence ID" value="GGY91032.1"/>
    <property type="molecule type" value="Genomic_DNA"/>
</dbReference>
<protein>
    <recommendedName>
        <fullName evidence="1">TadE-like domain-containing protein</fullName>
    </recommendedName>
</protein>
<organism evidence="2 5">
    <name type="scientific">Pseudoduganella plicata</name>
    <dbReference type="NCBI Taxonomy" id="321984"/>
    <lineage>
        <taxon>Bacteria</taxon>
        <taxon>Pseudomonadati</taxon>
        <taxon>Pseudomonadota</taxon>
        <taxon>Betaproteobacteria</taxon>
        <taxon>Burkholderiales</taxon>
        <taxon>Oxalobacteraceae</taxon>
        <taxon>Telluria group</taxon>
        <taxon>Pseudoduganella</taxon>
    </lineage>
</organism>
<dbReference type="Proteomes" id="UP000619512">
    <property type="component" value="Unassembled WGS sequence"/>
</dbReference>
<feature type="domain" description="TadE-like" evidence="1">
    <location>
        <begin position="6"/>
        <end position="47"/>
    </location>
</feature>
<gene>
    <name evidence="3" type="ORF">E1742_16185</name>
    <name evidence="2" type="ORF">GCM10007388_25350</name>
</gene>
<name>A0A4P7BGZ7_9BURK</name>
<evidence type="ECO:0000259" key="1">
    <source>
        <dbReference type="Pfam" id="PF07811"/>
    </source>
</evidence>
<dbReference type="Pfam" id="PF07811">
    <property type="entry name" value="TadE"/>
    <property type="match status" value="1"/>
</dbReference>
<evidence type="ECO:0000313" key="3">
    <source>
        <dbReference type="EMBL" id="QBQ37533.1"/>
    </source>
</evidence>
<reference evidence="2" key="1">
    <citation type="journal article" date="2014" name="Int. J. Syst. Evol. Microbiol.">
        <title>Complete genome sequence of Corynebacterium casei LMG S-19264T (=DSM 44701T), isolated from a smear-ripened cheese.</title>
        <authorList>
            <consortium name="US DOE Joint Genome Institute (JGI-PGF)"/>
            <person name="Walter F."/>
            <person name="Albersmeier A."/>
            <person name="Kalinowski J."/>
            <person name="Ruckert C."/>
        </authorList>
    </citation>
    <scope>NUCLEOTIDE SEQUENCE</scope>
    <source>
        <strain evidence="2">KCTC 12344</strain>
    </source>
</reference>
<evidence type="ECO:0000313" key="5">
    <source>
        <dbReference type="Proteomes" id="UP000619512"/>
    </source>
</evidence>
<proteinExistence type="predicted"/>
<reference evidence="3 4" key="2">
    <citation type="submission" date="2019-03" db="EMBL/GenBank/DDBJ databases">
        <title>Draft Genome Sequences of Six Type Strains of the Genus Massilia.</title>
        <authorList>
            <person name="Miess H."/>
            <person name="Frediansyhah A."/>
            <person name="Gross H."/>
        </authorList>
    </citation>
    <scope>NUCLEOTIDE SEQUENCE [LARGE SCALE GENOMIC DNA]</scope>
    <source>
        <strain evidence="3 4">DSM 17505</strain>
    </source>
</reference>
<reference evidence="2" key="3">
    <citation type="submission" date="2022-12" db="EMBL/GenBank/DDBJ databases">
        <authorList>
            <person name="Sun Q."/>
            <person name="Kim S."/>
        </authorList>
    </citation>
    <scope>NUCLEOTIDE SEQUENCE</scope>
    <source>
        <strain evidence="2">KCTC 12344</strain>
    </source>
</reference>
<keyword evidence="4" id="KW-1185">Reference proteome</keyword>
<accession>A0A4P7BGZ7</accession>
<dbReference type="InterPro" id="IPR012495">
    <property type="entry name" value="TadE-like_dom"/>
</dbReference>
<dbReference type="RefSeq" id="WP_134386015.1">
    <property type="nucleotide sequence ID" value="NZ_BMWW01000004.1"/>
</dbReference>
<evidence type="ECO:0000313" key="4">
    <source>
        <dbReference type="Proteomes" id="UP000294359"/>
    </source>
</evidence>
<dbReference type="AlphaFoldDB" id="A0A4P7BGZ7"/>